<organism evidence="2 3">
    <name type="scientific">Parafrankia soli</name>
    <dbReference type="NCBI Taxonomy" id="2599596"/>
    <lineage>
        <taxon>Bacteria</taxon>
        <taxon>Bacillati</taxon>
        <taxon>Actinomycetota</taxon>
        <taxon>Actinomycetes</taxon>
        <taxon>Frankiales</taxon>
        <taxon>Frankiaceae</taxon>
        <taxon>Parafrankia</taxon>
    </lineage>
</organism>
<dbReference type="Proteomes" id="UP000179769">
    <property type="component" value="Unassembled WGS sequence"/>
</dbReference>
<keyword evidence="3" id="KW-1185">Reference proteome</keyword>
<evidence type="ECO:0000313" key="3">
    <source>
        <dbReference type="Proteomes" id="UP000179769"/>
    </source>
</evidence>
<comment type="caution">
    <text evidence="2">The sequence shown here is derived from an EMBL/GenBank/DDBJ whole genome shotgun (WGS) entry which is preliminary data.</text>
</comment>
<gene>
    <name evidence="2" type="ORF">BBK14_14070</name>
</gene>
<accession>A0A1S1QY72</accession>
<dbReference type="EMBL" id="MAXA01000102">
    <property type="protein sequence ID" value="OHV38566.1"/>
    <property type="molecule type" value="Genomic_DNA"/>
</dbReference>
<dbReference type="RefSeq" id="WP_112106388.1">
    <property type="nucleotide sequence ID" value="NZ_JBFLUH010000038.1"/>
</dbReference>
<sequence>MPLSTDVPEHHISPRYSAAPEYPGPSRGHPCRDRAPHHRRTELPARAARPATGSAGTLIP</sequence>
<evidence type="ECO:0000256" key="1">
    <source>
        <dbReference type="SAM" id="MobiDB-lite"/>
    </source>
</evidence>
<protein>
    <submittedName>
        <fullName evidence="2">Uncharacterized protein</fullName>
    </submittedName>
</protein>
<name>A0A1S1QY72_9ACTN</name>
<evidence type="ECO:0000313" key="2">
    <source>
        <dbReference type="EMBL" id="OHV38566.1"/>
    </source>
</evidence>
<dbReference type="AlphaFoldDB" id="A0A1S1QY72"/>
<feature type="region of interest" description="Disordered" evidence="1">
    <location>
        <begin position="1"/>
        <end position="60"/>
    </location>
</feature>
<proteinExistence type="predicted"/>
<reference evidence="3" key="1">
    <citation type="submission" date="2016-07" db="EMBL/GenBank/DDBJ databases">
        <title>Frankia sp. NRRL B-16219 Genome sequencing.</title>
        <authorList>
            <person name="Ghodhbane-Gtari F."/>
            <person name="Swanson E."/>
            <person name="Gueddou A."/>
            <person name="Louati M."/>
            <person name="Nouioui I."/>
            <person name="Hezbri K."/>
            <person name="Abebe-Akele F."/>
            <person name="Simpson S."/>
            <person name="Morris K."/>
            <person name="Thomas K."/>
            <person name="Gtari M."/>
            <person name="Tisa L.S."/>
        </authorList>
    </citation>
    <scope>NUCLEOTIDE SEQUENCE [LARGE SCALE GENOMIC DNA]</scope>
    <source>
        <strain evidence="3">NRRL B-16219</strain>
    </source>
</reference>